<name>A0A8S5TD54_9CAUD</name>
<evidence type="ECO:0000256" key="1">
    <source>
        <dbReference type="SAM" id="MobiDB-lite"/>
    </source>
</evidence>
<reference evidence="2" key="1">
    <citation type="journal article" date="2021" name="Proc. Natl. Acad. Sci. U.S.A.">
        <title>A Catalog of Tens of Thousands of Viruses from Human Metagenomes Reveals Hidden Associations with Chronic Diseases.</title>
        <authorList>
            <person name="Tisza M.J."/>
            <person name="Buck C.B."/>
        </authorList>
    </citation>
    <scope>NUCLEOTIDE SEQUENCE</scope>
    <source>
        <strain evidence="2">CtlMy11</strain>
    </source>
</reference>
<accession>A0A8S5TD54</accession>
<dbReference type="EMBL" id="BK032800">
    <property type="protein sequence ID" value="DAF60971.1"/>
    <property type="molecule type" value="Genomic_DNA"/>
</dbReference>
<sequence length="63" mass="7134">MIGGEGVCHLPPETRRDNSRQIETSSFKSPVNIGFQKIKFPLCNFRLRHDETWKDIFSPASGG</sequence>
<proteinExistence type="predicted"/>
<evidence type="ECO:0000313" key="2">
    <source>
        <dbReference type="EMBL" id="DAF60971.1"/>
    </source>
</evidence>
<feature type="region of interest" description="Disordered" evidence="1">
    <location>
        <begin position="1"/>
        <end position="25"/>
    </location>
</feature>
<protein>
    <submittedName>
        <fullName evidence="2">Uncharacterized protein</fullName>
    </submittedName>
</protein>
<organism evidence="2">
    <name type="scientific">Podoviridae sp. ctlMy11</name>
    <dbReference type="NCBI Taxonomy" id="2827746"/>
    <lineage>
        <taxon>Viruses</taxon>
        <taxon>Duplodnaviria</taxon>
        <taxon>Heunggongvirae</taxon>
        <taxon>Uroviricota</taxon>
        <taxon>Caudoviricetes</taxon>
    </lineage>
</organism>